<name>A0ACC2YJD0_9PEZI</name>
<gene>
    <name evidence="1" type="ORF">H2199_008474</name>
</gene>
<dbReference type="EMBL" id="JAPDRP010000027">
    <property type="protein sequence ID" value="KAJ9635471.1"/>
    <property type="molecule type" value="Genomic_DNA"/>
</dbReference>
<comment type="caution">
    <text evidence="1">The sequence shown here is derived from an EMBL/GenBank/DDBJ whole genome shotgun (WGS) entry which is preliminary data.</text>
</comment>
<reference evidence="1" key="1">
    <citation type="submission" date="2022-10" db="EMBL/GenBank/DDBJ databases">
        <title>Culturing micro-colonial fungi from biological soil crusts in the Mojave desert and describing Neophaeococcomyces mojavensis, and introducing the new genera and species Taxawa tesnikishii.</title>
        <authorList>
            <person name="Kurbessoian T."/>
            <person name="Stajich J.E."/>
        </authorList>
    </citation>
    <scope>NUCLEOTIDE SEQUENCE</scope>
    <source>
        <strain evidence="1">JES_115</strain>
    </source>
</reference>
<organism evidence="1 2">
    <name type="scientific">Coniosporium tulheliwenetii</name>
    <dbReference type="NCBI Taxonomy" id="3383036"/>
    <lineage>
        <taxon>Eukaryota</taxon>
        <taxon>Fungi</taxon>
        <taxon>Dikarya</taxon>
        <taxon>Ascomycota</taxon>
        <taxon>Pezizomycotina</taxon>
        <taxon>Dothideomycetes</taxon>
        <taxon>Dothideomycetes incertae sedis</taxon>
        <taxon>Coniosporium</taxon>
    </lineage>
</organism>
<protein>
    <submittedName>
        <fullName evidence="1">Uncharacterized protein</fullName>
    </submittedName>
</protein>
<evidence type="ECO:0000313" key="2">
    <source>
        <dbReference type="Proteomes" id="UP001172680"/>
    </source>
</evidence>
<evidence type="ECO:0000313" key="1">
    <source>
        <dbReference type="EMBL" id="KAJ9635471.1"/>
    </source>
</evidence>
<proteinExistence type="predicted"/>
<sequence length="274" mass="29554">MLQTSISAWLNKPRAVAEPPPAPSTPRSPIAKTSTKVTTAPALPSHPPAPPAPLAPPQKPAAQPTPPTPALPSRKPRPLPSNITLEPVTPSTLPSLRRLNSLLLPIPYPQKFYDEILSDPVTSSITLVALWHDTPPQGLWQAYAAASSSPNSSTSANTFPLPSSPVHLHPRDPIPYRTHGLATHLLQSVVLAAHTQYGVVEVCAHVWEANTEALAWYKRRGFEVRGREEGYYRRLKPQGAWAVGRRVQVGEVVGVGAFGGEEGERAKEEEHTGG</sequence>
<accession>A0ACC2YJD0</accession>
<dbReference type="Proteomes" id="UP001172680">
    <property type="component" value="Unassembled WGS sequence"/>
</dbReference>
<keyword evidence="2" id="KW-1185">Reference proteome</keyword>